<dbReference type="InterPro" id="IPR014729">
    <property type="entry name" value="Rossmann-like_a/b/a_fold"/>
</dbReference>
<dbReference type="InterPro" id="IPR007357">
    <property type="entry name" value="PhrB-like"/>
</dbReference>
<dbReference type="InterPro" id="IPR052551">
    <property type="entry name" value="UV-DNA_repair_photolyase"/>
</dbReference>
<dbReference type="Gene3D" id="1.25.40.80">
    <property type="match status" value="1"/>
</dbReference>
<evidence type="ECO:0000313" key="2">
    <source>
        <dbReference type="Proteomes" id="UP000236749"/>
    </source>
</evidence>
<dbReference type="PANTHER" id="PTHR38657:SF1">
    <property type="entry name" value="SLR1343 PROTEIN"/>
    <property type="match status" value="1"/>
</dbReference>
<proteinExistence type="predicted"/>
<dbReference type="PANTHER" id="PTHR38657">
    <property type="entry name" value="SLR1343 PROTEIN"/>
    <property type="match status" value="1"/>
</dbReference>
<accession>L7Y3N8</accession>
<organism evidence="1 2">
    <name type="scientific">Megavirus lba</name>
    <dbReference type="NCBI Taxonomy" id="1235314"/>
    <lineage>
        <taxon>Viruses</taxon>
        <taxon>Varidnaviria</taxon>
        <taxon>Bamfordvirae</taxon>
        <taxon>Nucleocytoviricota</taxon>
        <taxon>Megaviricetes</taxon>
        <taxon>Imitervirales</taxon>
        <taxon>Mimiviridae</taxon>
        <taxon>Megamimivirinae</taxon>
        <taxon>Megavirus</taxon>
        <taxon>Megavirus chilense</taxon>
    </lineage>
</organism>
<dbReference type="Pfam" id="PF04244">
    <property type="entry name" value="DPRP"/>
    <property type="match status" value="1"/>
</dbReference>
<dbReference type="Gene3D" id="3.40.50.620">
    <property type="entry name" value="HUPs"/>
    <property type="match status" value="1"/>
</dbReference>
<sequence>MKNIAIIFPNQLFEIDYLPYDLGEIDEFIIVEDSIYFNDQERVLKFNMLKLIYQRACMKYYESYLIDIGLQVNYINWNKNPNNLYQFIKREFGTNNTLYIVDPVDELLESRINIFSKKYGQKILFFDTPAFLLTSNDLESYINTTNNNQRFSQRNLYIWYRKKFNVLMEKSKPIGGKYSYDKYNRKPLPGKNFNKFLMDNKIKNISKTYDNDFYTEAIDYCETTFENYYPDNYVPENIYLYPVTHSDSKKNFINFIKYKLKYFGEYQDAIDFNETFMFHSVISSQQNIGLITPSWVIETVLKNFKKIMMICYLIQKLILDN</sequence>
<protein>
    <submittedName>
        <fullName evidence="1">Putative deoxyribodipyrimidine photolyase-related protein</fullName>
    </submittedName>
</protein>
<keyword evidence="1" id="KW-0456">Lyase</keyword>
<name>L7Y3N8_9VIRU</name>
<evidence type="ECO:0000313" key="1">
    <source>
        <dbReference type="EMBL" id="AGD92727.1"/>
    </source>
</evidence>
<reference evidence="1 2" key="1">
    <citation type="journal article" date="2013" name="Clin. Infect. Dis.">
        <title>First isolation of Mimivirus in a patient with pneumonia.</title>
        <authorList>
            <person name="Saadi H."/>
            <person name="Pagnier I."/>
            <person name="Colson P."/>
            <person name="Cherif J.K."/>
            <person name="Beji M."/>
            <person name="Boughalmi M."/>
            <person name="Azza S."/>
            <person name="Armstrong N."/>
            <person name="Robert C."/>
            <person name="Fournous G."/>
            <person name="La Scola B."/>
            <person name="Raoult D."/>
        </authorList>
    </citation>
    <scope>NUCLEOTIDE SEQUENCE [LARGE SCALE GENOMIC DNA]</scope>
    <source>
        <strain evidence="1">LBA111</strain>
    </source>
</reference>
<dbReference type="GO" id="GO:0016829">
    <property type="term" value="F:lyase activity"/>
    <property type="evidence" value="ECO:0007669"/>
    <property type="project" value="UniProtKB-KW"/>
</dbReference>
<dbReference type="EMBL" id="JX885207">
    <property type="protein sequence ID" value="AGD92727.1"/>
    <property type="molecule type" value="Genomic_DNA"/>
</dbReference>
<dbReference type="Proteomes" id="UP000236749">
    <property type="component" value="Segment"/>
</dbReference>
<gene>
    <name evidence="1" type="ORF">LBA_00809</name>
</gene>